<sequence length="109" mass="11476">MTHHRSTGPTAVQQDPLSADARLTQLRADLLGGFGQGADTEQVQAHTRDRPPADAAPPLFERARTATTEAPMTYGGGSGGRRVRSSPKAALGGFLLGVLLTLRLRRSAS</sequence>
<dbReference type="Proteomes" id="UP001164965">
    <property type="component" value="Chromosome"/>
</dbReference>
<gene>
    <name evidence="2" type="ORF">RHODO2019_06135</name>
</gene>
<evidence type="ECO:0000256" key="1">
    <source>
        <dbReference type="SAM" id="MobiDB-lite"/>
    </source>
</evidence>
<accession>A0ABY6P4B0</accession>
<evidence type="ECO:0000313" key="2">
    <source>
        <dbReference type="EMBL" id="UZJ26008.1"/>
    </source>
</evidence>
<proteinExistence type="predicted"/>
<evidence type="ECO:0000313" key="3">
    <source>
        <dbReference type="Proteomes" id="UP001164965"/>
    </source>
</evidence>
<organism evidence="2 3">
    <name type="scientific">Rhodococcus antarcticus</name>
    <dbReference type="NCBI Taxonomy" id="2987751"/>
    <lineage>
        <taxon>Bacteria</taxon>
        <taxon>Bacillati</taxon>
        <taxon>Actinomycetota</taxon>
        <taxon>Actinomycetes</taxon>
        <taxon>Mycobacteriales</taxon>
        <taxon>Nocardiaceae</taxon>
        <taxon>Rhodococcus</taxon>
    </lineage>
</organism>
<protein>
    <recommendedName>
        <fullName evidence="4">DUF3618 domain-containing protein</fullName>
    </recommendedName>
</protein>
<dbReference type="RefSeq" id="WP_265384112.1">
    <property type="nucleotide sequence ID" value="NZ_CP110615.1"/>
</dbReference>
<dbReference type="EMBL" id="CP110615">
    <property type="protein sequence ID" value="UZJ26008.1"/>
    <property type="molecule type" value="Genomic_DNA"/>
</dbReference>
<reference evidence="2" key="1">
    <citation type="submission" date="2022-10" db="EMBL/GenBank/DDBJ databases">
        <title>Rhodococcus sp.75.</title>
        <authorList>
            <person name="Sun M."/>
        </authorList>
    </citation>
    <scope>NUCLEOTIDE SEQUENCE</scope>
    <source>
        <strain evidence="2">75</strain>
    </source>
</reference>
<keyword evidence="3" id="KW-1185">Reference proteome</keyword>
<feature type="region of interest" description="Disordered" evidence="1">
    <location>
        <begin position="33"/>
        <end position="86"/>
    </location>
</feature>
<evidence type="ECO:0008006" key="4">
    <source>
        <dbReference type="Google" id="ProtNLM"/>
    </source>
</evidence>
<name>A0ABY6P4B0_9NOCA</name>